<accession>A0ABN5IVD3</accession>
<evidence type="ECO:0000313" key="3">
    <source>
        <dbReference type="Proteomes" id="UP000240527"/>
    </source>
</evidence>
<keyword evidence="3" id="KW-1185">Reference proteome</keyword>
<reference evidence="2 3" key="1">
    <citation type="journal article" date="2015" name="Biotechnol. Bioeng.">
        <title>Genome sequence and phenotypic characterization of Caulobacter segnis.</title>
        <authorList>
            <person name="Patel S."/>
            <person name="Fletcher B."/>
            <person name="Scott D.C."/>
            <person name="Ely B."/>
        </authorList>
    </citation>
    <scope>NUCLEOTIDE SEQUENCE [LARGE SCALE GENOMIC DNA]</scope>
    <source>
        <strain evidence="2 3">TK0059</strain>
    </source>
</reference>
<evidence type="ECO:0000313" key="2">
    <source>
        <dbReference type="EMBL" id="AVQ03034.1"/>
    </source>
</evidence>
<protein>
    <submittedName>
        <fullName evidence="2">Uncharacterized protein</fullName>
    </submittedName>
</protein>
<sequence length="69" mass="7262">MRCKDGSRRWGRGFKALIGQRRRPPPDHASRGRPPPEGAEGSALLPPPGEERVSAEGASTSVRGAVSSA</sequence>
<dbReference type="EMBL" id="CP027850">
    <property type="protein sequence ID" value="AVQ03034.1"/>
    <property type="molecule type" value="Genomic_DNA"/>
</dbReference>
<feature type="region of interest" description="Disordered" evidence="1">
    <location>
        <begin position="1"/>
        <end position="69"/>
    </location>
</feature>
<proteinExistence type="predicted"/>
<name>A0ABN5IVD3_9CAUL</name>
<evidence type="ECO:0000256" key="1">
    <source>
        <dbReference type="SAM" id="MobiDB-lite"/>
    </source>
</evidence>
<gene>
    <name evidence="2" type="ORF">B7G68_14955</name>
</gene>
<organism evidence="2 3">
    <name type="scientific">Caulobacter segnis</name>
    <dbReference type="NCBI Taxonomy" id="88688"/>
    <lineage>
        <taxon>Bacteria</taxon>
        <taxon>Pseudomonadati</taxon>
        <taxon>Pseudomonadota</taxon>
        <taxon>Alphaproteobacteria</taxon>
        <taxon>Caulobacterales</taxon>
        <taxon>Caulobacteraceae</taxon>
        <taxon>Caulobacter</taxon>
    </lineage>
</organism>
<dbReference type="Proteomes" id="UP000240527">
    <property type="component" value="Chromosome"/>
</dbReference>
<feature type="compositionally biased region" description="Polar residues" evidence="1">
    <location>
        <begin position="57"/>
        <end position="69"/>
    </location>
</feature>